<gene>
    <name evidence="2" type="ORF">C2G38_2034727</name>
</gene>
<feature type="repeat" description="TPR" evidence="1">
    <location>
        <begin position="52"/>
        <end position="85"/>
    </location>
</feature>
<dbReference type="InterPro" id="IPR011990">
    <property type="entry name" value="TPR-like_helical_dom_sf"/>
</dbReference>
<dbReference type="SUPFAM" id="SSF48452">
    <property type="entry name" value="TPR-like"/>
    <property type="match status" value="1"/>
</dbReference>
<keyword evidence="1" id="KW-0802">TPR repeat</keyword>
<dbReference type="PROSITE" id="PS50005">
    <property type="entry name" value="TPR"/>
    <property type="match status" value="1"/>
</dbReference>
<protein>
    <submittedName>
        <fullName evidence="2">Uncharacterized protein</fullName>
    </submittedName>
</protein>
<evidence type="ECO:0000256" key="1">
    <source>
        <dbReference type="PROSITE-ProRule" id="PRU00339"/>
    </source>
</evidence>
<dbReference type="InterPro" id="IPR019734">
    <property type="entry name" value="TPR_rpt"/>
</dbReference>
<evidence type="ECO:0000313" key="3">
    <source>
        <dbReference type="Proteomes" id="UP000266673"/>
    </source>
</evidence>
<comment type="caution">
    <text evidence="2">The sequence shown here is derived from an EMBL/GenBank/DDBJ whole genome shotgun (WGS) entry which is preliminary data.</text>
</comment>
<evidence type="ECO:0000313" key="2">
    <source>
        <dbReference type="EMBL" id="RIB21018.1"/>
    </source>
</evidence>
<accession>A0A397VGT9</accession>
<organism evidence="2 3">
    <name type="scientific">Gigaspora rosea</name>
    <dbReference type="NCBI Taxonomy" id="44941"/>
    <lineage>
        <taxon>Eukaryota</taxon>
        <taxon>Fungi</taxon>
        <taxon>Fungi incertae sedis</taxon>
        <taxon>Mucoromycota</taxon>
        <taxon>Glomeromycotina</taxon>
        <taxon>Glomeromycetes</taxon>
        <taxon>Diversisporales</taxon>
        <taxon>Gigasporaceae</taxon>
        <taxon>Gigaspora</taxon>
    </lineage>
</organism>
<dbReference type="OrthoDB" id="629492at2759"/>
<keyword evidence="3" id="KW-1185">Reference proteome</keyword>
<proteinExistence type="predicted"/>
<dbReference type="Proteomes" id="UP000266673">
    <property type="component" value="Unassembled WGS sequence"/>
</dbReference>
<name>A0A397VGT9_9GLOM</name>
<sequence length="110" mass="12604">MGLDNRLKFNPNNSSDLNFRGSIRDSNKSLEINQYDPIALALLKNWQVPNDFMVLADRGLAYLSMDRYDELLRNFGKLLQINPNNSIAIVDHTLIYNIIDGYKESLADVK</sequence>
<dbReference type="EMBL" id="QKWP01000384">
    <property type="protein sequence ID" value="RIB21018.1"/>
    <property type="molecule type" value="Genomic_DNA"/>
</dbReference>
<dbReference type="AlphaFoldDB" id="A0A397VGT9"/>
<reference evidence="2 3" key="1">
    <citation type="submission" date="2018-06" db="EMBL/GenBank/DDBJ databases">
        <title>Comparative genomics reveals the genomic features of Rhizophagus irregularis, R. cerebriforme, R. diaphanum and Gigaspora rosea, and their symbiotic lifestyle signature.</title>
        <authorList>
            <person name="Morin E."/>
            <person name="San Clemente H."/>
            <person name="Chen E.C.H."/>
            <person name="De La Providencia I."/>
            <person name="Hainaut M."/>
            <person name="Kuo A."/>
            <person name="Kohler A."/>
            <person name="Murat C."/>
            <person name="Tang N."/>
            <person name="Roy S."/>
            <person name="Loubradou J."/>
            <person name="Henrissat B."/>
            <person name="Grigoriev I.V."/>
            <person name="Corradi N."/>
            <person name="Roux C."/>
            <person name="Martin F.M."/>
        </authorList>
    </citation>
    <scope>NUCLEOTIDE SEQUENCE [LARGE SCALE GENOMIC DNA]</scope>
    <source>
        <strain evidence="2 3">DAOM 194757</strain>
    </source>
</reference>
<dbReference type="Gene3D" id="1.25.40.10">
    <property type="entry name" value="Tetratricopeptide repeat domain"/>
    <property type="match status" value="1"/>
</dbReference>